<dbReference type="SMART" id="SM00893">
    <property type="entry name" value="ETF"/>
    <property type="match status" value="1"/>
</dbReference>
<evidence type="ECO:0000256" key="1">
    <source>
        <dbReference type="ARBA" id="ARBA00007557"/>
    </source>
</evidence>
<accession>A0A3G1KYD9</accession>
<dbReference type="PANTHER" id="PTHR21294">
    <property type="entry name" value="ELECTRON TRANSFER FLAVOPROTEIN BETA-SUBUNIT"/>
    <property type="match status" value="1"/>
</dbReference>
<dbReference type="InterPro" id="IPR000049">
    <property type="entry name" value="ET-Flavoprotein_bsu_CS"/>
</dbReference>
<dbReference type="InterPro" id="IPR014729">
    <property type="entry name" value="Rossmann-like_a/b/a_fold"/>
</dbReference>
<dbReference type="InterPro" id="IPR012255">
    <property type="entry name" value="ETF_b"/>
</dbReference>
<dbReference type="GO" id="GO:0009055">
    <property type="term" value="F:electron transfer activity"/>
    <property type="evidence" value="ECO:0007669"/>
    <property type="project" value="InterPro"/>
</dbReference>
<evidence type="ECO:0000313" key="6">
    <source>
        <dbReference type="Proteomes" id="UP000323521"/>
    </source>
</evidence>
<protein>
    <recommendedName>
        <fullName evidence="2">Electron transfer flavoprotein small subunit</fullName>
    </recommendedName>
</protein>
<keyword evidence="6" id="KW-1185">Reference proteome</keyword>
<dbReference type="AlphaFoldDB" id="A0A3G1KYD9"/>
<evidence type="ECO:0000259" key="4">
    <source>
        <dbReference type="SMART" id="SM00893"/>
    </source>
</evidence>
<organism evidence="5 6">
    <name type="scientific">Formimonas warabiya</name>
    <dbReference type="NCBI Taxonomy" id="1761012"/>
    <lineage>
        <taxon>Bacteria</taxon>
        <taxon>Bacillati</taxon>
        <taxon>Bacillota</taxon>
        <taxon>Clostridia</taxon>
        <taxon>Eubacteriales</taxon>
        <taxon>Peptococcaceae</taxon>
        <taxon>Candidatus Formimonas</taxon>
    </lineage>
</organism>
<dbReference type="OrthoDB" id="9804960at2"/>
<dbReference type="RefSeq" id="WP_148136862.1">
    <property type="nucleotide sequence ID" value="NZ_CP017634.1"/>
</dbReference>
<evidence type="ECO:0000256" key="3">
    <source>
        <dbReference type="ARBA" id="ARBA00049933"/>
    </source>
</evidence>
<dbReference type="CDD" id="cd01714">
    <property type="entry name" value="ETF_beta"/>
    <property type="match status" value="1"/>
</dbReference>
<evidence type="ECO:0000256" key="2">
    <source>
        <dbReference type="ARBA" id="ARBA00042002"/>
    </source>
</evidence>
<comment type="cofactor">
    <cofactor evidence="3">
        <name>AMP</name>
        <dbReference type="ChEBI" id="CHEBI:456215"/>
    </cofactor>
</comment>
<proteinExistence type="inferred from homology"/>
<dbReference type="PANTHER" id="PTHR21294:SF17">
    <property type="entry name" value="PROTEIN FIXA"/>
    <property type="match status" value="1"/>
</dbReference>
<gene>
    <name evidence="5" type="ORF">DCMF_24530</name>
</gene>
<reference evidence="5 6" key="1">
    <citation type="submission" date="2016-10" db="EMBL/GenBank/DDBJ databases">
        <title>Complete Genome Sequence of Peptococcaceae strain DCMF.</title>
        <authorList>
            <person name="Edwards R.J."/>
            <person name="Holland S.I."/>
            <person name="Deshpande N.P."/>
            <person name="Wong Y.K."/>
            <person name="Ertan H."/>
            <person name="Manefield M."/>
            <person name="Russell T.L."/>
            <person name="Lee M.J."/>
        </authorList>
    </citation>
    <scope>NUCLEOTIDE SEQUENCE [LARGE SCALE GENOMIC DNA]</scope>
    <source>
        <strain evidence="5 6">DCMF</strain>
    </source>
</reference>
<dbReference type="EMBL" id="CP017634">
    <property type="protein sequence ID" value="ATW27496.1"/>
    <property type="molecule type" value="Genomic_DNA"/>
</dbReference>
<dbReference type="Pfam" id="PF01012">
    <property type="entry name" value="ETF"/>
    <property type="match status" value="1"/>
</dbReference>
<sequence>MKIVTCYKWVADEADIRVDERNRTLQFDRVKYKISEYDRNALEVGSELQEKYGYQFVAATCGDQVEPSLKDALSRGPENIYYVNDEKLAQADGCVTAKVLAGIIRTIGDVDLVVCGEGSGDEYAQQVGPRLAALLGYASCTYVNKITVHDHGFLVERKLEDGVEVLEVNGPAVVTVLPDMNTARIPSLKQILGAKKKPSTRLTFEDIGCNQADCAPKLKTLSTLGTVMERKCLCMNADGLPIQEAVVKLAKQLDADGALV</sequence>
<dbReference type="KEGG" id="fwa:DCMF_24530"/>
<dbReference type="InterPro" id="IPR033948">
    <property type="entry name" value="ETF_beta_N"/>
</dbReference>
<evidence type="ECO:0000313" key="5">
    <source>
        <dbReference type="EMBL" id="ATW27496.1"/>
    </source>
</evidence>
<comment type="similarity">
    <text evidence="1">Belongs to the ETF beta-subunit/FixA family.</text>
</comment>
<dbReference type="Gene3D" id="3.40.50.620">
    <property type="entry name" value="HUPs"/>
    <property type="match status" value="1"/>
</dbReference>
<name>A0A3G1KYD9_FORW1</name>
<feature type="domain" description="Electron transfer flavoprotein alpha/beta-subunit N-terminal" evidence="4">
    <location>
        <begin position="22"/>
        <end position="211"/>
    </location>
</feature>
<dbReference type="Proteomes" id="UP000323521">
    <property type="component" value="Chromosome"/>
</dbReference>
<dbReference type="PIRSF" id="PIRSF000090">
    <property type="entry name" value="Beta-ETF"/>
    <property type="match status" value="1"/>
</dbReference>
<dbReference type="PROSITE" id="PS01065">
    <property type="entry name" value="ETF_BETA"/>
    <property type="match status" value="1"/>
</dbReference>
<dbReference type="SUPFAM" id="SSF52402">
    <property type="entry name" value="Adenine nucleotide alpha hydrolases-like"/>
    <property type="match status" value="1"/>
</dbReference>
<dbReference type="InterPro" id="IPR014730">
    <property type="entry name" value="ETF_a/b_N"/>
</dbReference>